<dbReference type="EMBL" id="PDWZ02000016">
    <property type="protein sequence ID" value="KAB2099609.1"/>
    <property type="molecule type" value="Genomic_DNA"/>
</dbReference>
<reference evidence="1 2" key="1">
    <citation type="journal article" date="2019" name="bioRxiv">
        <title>Genomics, evolutionary history and diagnostics of the Alternaria alternata species group including apple and Asian pear pathotypes.</title>
        <authorList>
            <person name="Armitage A.D."/>
            <person name="Cockerton H.M."/>
            <person name="Sreenivasaprasad S."/>
            <person name="Woodhall J.W."/>
            <person name="Lane C.R."/>
            <person name="Harrison R.J."/>
            <person name="Clarkson J.P."/>
        </authorList>
    </citation>
    <scope>NUCLEOTIDE SEQUENCE [LARGE SCALE GENOMIC DNA]</scope>
    <source>
        <strain evidence="1 2">FERA 650</strain>
    </source>
</reference>
<keyword evidence="2" id="KW-1185">Reference proteome</keyword>
<sequence length="251" mass="25648">MLFALFFALGLSLLPGQVACANVPPKATFATFGPFIGQVSKTGSNETTFQPFSTPSTVESSIRTTTNATTVSPLSAPTVFGTVTGQSSVPGNGQTVATSTTALEACPGPTGIMNSSSTMEATVQIQVSNFVGTVTVVLTQTGSSVLPLGMESGATSIAATTTEVGGLHSNSNLAPEITVIPSQSNSSSSEFTPRSNWTAGYNMTNGSFVNSSSSPRTALTVFTGDGTSHRHINVPGMLPFLVFHVAVVSLL</sequence>
<comment type="caution">
    <text evidence="1">The sequence shown here is derived from an EMBL/GenBank/DDBJ whole genome shotgun (WGS) entry which is preliminary data.</text>
</comment>
<evidence type="ECO:0000313" key="2">
    <source>
        <dbReference type="Proteomes" id="UP000293547"/>
    </source>
</evidence>
<dbReference type="Proteomes" id="UP000293547">
    <property type="component" value="Unassembled WGS sequence"/>
</dbReference>
<gene>
    <name evidence="1" type="ORF">AG0111_0g12076</name>
</gene>
<protein>
    <submittedName>
        <fullName evidence="1">Uncharacterized protein</fullName>
    </submittedName>
</protein>
<evidence type="ECO:0000313" key="1">
    <source>
        <dbReference type="EMBL" id="KAB2099609.1"/>
    </source>
</evidence>
<proteinExistence type="predicted"/>
<accession>A0ACB6F5C4</accession>
<organism evidence="1 2">
    <name type="scientific">Alternaria gaisen</name>
    <dbReference type="NCBI Taxonomy" id="167740"/>
    <lineage>
        <taxon>Eukaryota</taxon>
        <taxon>Fungi</taxon>
        <taxon>Dikarya</taxon>
        <taxon>Ascomycota</taxon>
        <taxon>Pezizomycotina</taxon>
        <taxon>Dothideomycetes</taxon>
        <taxon>Pleosporomycetidae</taxon>
        <taxon>Pleosporales</taxon>
        <taxon>Pleosporineae</taxon>
        <taxon>Pleosporaceae</taxon>
        <taxon>Alternaria</taxon>
        <taxon>Alternaria sect. Alternaria</taxon>
    </lineage>
</organism>
<name>A0ACB6F5C4_9PLEO</name>